<name>A0AAW0K793_QUESU</name>
<keyword evidence="3" id="KW-1185">Reference proteome</keyword>
<sequence length="402" mass="45913">MEEGRLTNLRTLFVVKCPSLTTLSLSIKHLTALENLQIEYCEELSLTDKEENQDLKLSLRLLTIKNLPKLEVLPQWLQASANTLQHLEIEDCCNFTALPEWLPHLKSLQTLRIINCPVLSSLLEGLQDLTALREIQIRNCEGLSLTDKEENQAIKLSLRWLMIENLPKLEGLPQWLKASANTLQLLEIEDCCNFTALPEWLPHLKSLQTLRITNCPVLSSLPEGLQDLTALEELIIEDCEELSLTDKEENQAIKLSLRLLMIENLPKLEGLPQWFKASANTLQDLLISHCWNFTALPEWLPHLKSLQTLRIINCPVFSSLPEGMQDLTALRELLISRCPKLSRKCREEVRHKIAHVPIIVFNEDSGSSSERDDDISEYLQGEDDEIGLALKPKLEQLKLPYE</sequence>
<protein>
    <submittedName>
        <fullName evidence="2">Disease resistance protein rga3</fullName>
    </submittedName>
</protein>
<dbReference type="PANTHER" id="PTHR36766:SF61">
    <property type="entry name" value="NB-ARC DOMAIN DISEASE RESISTANCE PROTEIN"/>
    <property type="match status" value="1"/>
</dbReference>
<evidence type="ECO:0000313" key="2">
    <source>
        <dbReference type="EMBL" id="KAK7835189.1"/>
    </source>
</evidence>
<dbReference type="AlphaFoldDB" id="A0AAW0K793"/>
<comment type="caution">
    <text evidence="2">The sequence shown here is derived from an EMBL/GenBank/DDBJ whole genome shotgun (WGS) entry which is preliminary data.</text>
</comment>
<dbReference type="GO" id="GO:0006952">
    <property type="term" value="P:defense response"/>
    <property type="evidence" value="ECO:0007669"/>
    <property type="project" value="UniProtKB-KW"/>
</dbReference>
<dbReference type="SUPFAM" id="SSF52058">
    <property type="entry name" value="L domain-like"/>
    <property type="match status" value="1"/>
</dbReference>
<evidence type="ECO:0000313" key="3">
    <source>
        <dbReference type="Proteomes" id="UP000237347"/>
    </source>
</evidence>
<dbReference type="Proteomes" id="UP000237347">
    <property type="component" value="Unassembled WGS sequence"/>
</dbReference>
<keyword evidence="1" id="KW-0611">Plant defense</keyword>
<dbReference type="EMBL" id="PKMF04000374">
    <property type="protein sequence ID" value="KAK7835189.1"/>
    <property type="molecule type" value="Genomic_DNA"/>
</dbReference>
<dbReference type="Gene3D" id="3.80.10.10">
    <property type="entry name" value="Ribonuclease Inhibitor"/>
    <property type="match status" value="3"/>
</dbReference>
<accession>A0AAW0K793</accession>
<proteinExistence type="predicted"/>
<gene>
    <name evidence="2" type="primary">RGA3_23</name>
    <name evidence="2" type="ORF">CFP56_023604</name>
</gene>
<evidence type="ECO:0000256" key="1">
    <source>
        <dbReference type="ARBA" id="ARBA00022821"/>
    </source>
</evidence>
<dbReference type="PANTHER" id="PTHR36766">
    <property type="entry name" value="PLANT BROAD-SPECTRUM MILDEW RESISTANCE PROTEIN RPW8"/>
    <property type="match status" value="1"/>
</dbReference>
<organism evidence="2 3">
    <name type="scientific">Quercus suber</name>
    <name type="common">Cork oak</name>
    <dbReference type="NCBI Taxonomy" id="58331"/>
    <lineage>
        <taxon>Eukaryota</taxon>
        <taxon>Viridiplantae</taxon>
        <taxon>Streptophyta</taxon>
        <taxon>Embryophyta</taxon>
        <taxon>Tracheophyta</taxon>
        <taxon>Spermatophyta</taxon>
        <taxon>Magnoliopsida</taxon>
        <taxon>eudicotyledons</taxon>
        <taxon>Gunneridae</taxon>
        <taxon>Pentapetalae</taxon>
        <taxon>rosids</taxon>
        <taxon>fabids</taxon>
        <taxon>Fagales</taxon>
        <taxon>Fagaceae</taxon>
        <taxon>Quercus</taxon>
    </lineage>
</organism>
<reference evidence="2 3" key="1">
    <citation type="journal article" date="2018" name="Sci. Data">
        <title>The draft genome sequence of cork oak.</title>
        <authorList>
            <person name="Ramos A.M."/>
            <person name="Usie A."/>
            <person name="Barbosa P."/>
            <person name="Barros P.M."/>
            <person name="Capote T."/>
            <person name="Chaves I."/>
            <person name="Simoes F."/>
            <person name="Abreu I."/>
            <person name="Carrasquinho I."/>
            <person name="Faro C."/>
            <person name="Guimaraes J.B."/>
            <person name="Mendonca D."/>
            <person name="Nobrega F."/>
            <person name="Rodrigues L."/>
            <person name="Saibo N.J.M."/>
            <person name="Varela M.C."/>
            <person name="Egas C."/>
            <person name="Matos J."/>
            <person name="Miguel C.M."/>
            <person name="Oliveira M.M."/>
            <person name="Ricardo C.P."/>
            <person name="Goncalves S."/>
        </authorList>
    </citation>
    <scope>NUCLEOTIDE SEQUENCE [LARGE SCALE GENOMIC DNA]</scope>
    <source>
        <strain evidence="3">cv. HL8</strain>
    </source>
</reference>
<dbReference type="InterPro" id="IPR032675">
    <property type="entry name" value="LRR_dom_sf"/>
</dbReference>